<reference evidence="3" key="1">
    <citation type="submission" date="2011-02" db="EMBL/GenBank/DDBJ databases">
        <title>The Genome Sequence of Capsaspora owczarzaki ATCC 30864.</title>
        <authorList>
            <person name="Russ C."/>
            <person name="Cuomo C."/>
            <person name="Burger G."/>
            <person name="Gray M.W."/>
            <person name="Holland P.W.H."/>
            <person name="King N."/>
            <person name="Lang F.B.F."/>
            <person name="Roger A.J."/>
            <person name="Ruiz-Trillo I."/>
            <person name="Young S.K."/>
            <person name="Zeng Q."/>
            <person name="Gargeya S."/>
            <person name="Alvarado L."/>
            <person name="Berlin A."/>
            <person name="Chapman S.B."/>
            <person name="Chen Z."/>
            <person name="Freedman E."/>
            <person name="Gellesch M."/>
            <person name="Goldberg J."/>
            <person name="Griggs A."/>
            <person name="Gujja S."/>
            <person name="Heilman E."/>
            <person name="Heiman D."/>
            <person name="Howarth C."/>
            <person name="Mehta T."/>
            <person name="Neiman D."/>
            <person name="Pearson M."/>
            <person name="Roberts A."/>
            <person name="Saif S."/>
            <person name="Shea T."/>
            <person name="Shenoy N."/>
            <person name="Sisk P."/>
            <person name="Stolte C."/>
            <person name="Sykes S."/>
            <person name="White J."/>
            <person name="Yandava C."/>
            <person name="Haas B."/>
            <person name="Nusbaum C."/>
            <person name="Birren B."/>
        </authorList>
    </citation>
    <scope>NUCLEOTIDE SEQUENCE</scope>
    <source>
        <strain evidence="3">ATCC 30864</strain>
    </source>
</reference>
<accession>A0A0D2U3U0</accession>
<evidence type="ECO:0000256" key="1">
    <source>
        <dbReference type="SAM" id="MobiDB-lite"/>
    </source>
</evidence>
<evidence type="ECO:0000313" key="2">
    <source>
        <dbReference type="EMBL" id="KJE89871.1"/>
    </source>
</evidence>
<dbReference type="AlphaFoldDB" id="A0A0D2U3U0"/>
<name>A0A0D2U3U0_CAPO3</name>
<dbReference type="InParanoid" id="A0A0D2U3U0"/>
<protein>
    <submittedName>
        <fullName evidence="2">Uncharacterized protein</fullName>
    </submittedName>
</protein>
<sequence length="107" mass="11170">MPGTAAPDMTGALLASREPAATDEADTPDSGAKVGTNVEEPAEGMVTELPAECGVASSAWYMASSIGELFELNPNASRGDWAGRGDATRCGERREWLEVLVCGRPDN</sequence>
<keyword evidence="3" id="KW-1185">Reference proteome</keyword>
<feature type="region of interest" description="Disordered" evidence="1">
    <location>
        <begin position="1"/>
        <end position="38"/>
    </location>
</feature>
<gene>
    <name evidence="2" type="ORF">CAOG_009403</name>
</gene>
<evidence type="ECO:0000313" key="3">
    <source>
        <dbReference type="Proteomes" id="UP000008743"/>
    </source>
</evidence>
<dbReference type="Proteomes" id="UP000008743">
    <property type="component" value="Unassembled WGS sequence"/>
</dbReference>
<dbReference type="EMBL" id="KE346361">
    <property type="protein sequence ID" value="KJE89871.1"/>
    <property type="molecule type" value="Genomic_DNA"/>
</dbReference>
<organism evidence="2 3">
    <name type="scientific">Capsaspora owczarzaki (strain ATCC 30864)</name>
    <dbReference type="NCBI Taxonomy" id="595528"/>
    <lineage>
        <taxon>Eukaryota</taxon>
        <taxon>Filasterea</taxon>
        <taxon>Capsaspora</taxon>
    </lineage>
</organism>
<proteinExistence type="predicted"/>